<dbReference type="InterPro" id="IPR013083">
    <property type="entry name" value="Znf_RING/FYVE/PHD"/>
</dbReference>
<dbReference type="GO" id="GO:0008270">
    <property type="term" value="F:zinc ion binding"/>
    <property type="evidence" value="ECO:0007669"/>
    <property type="project" value="UniProtKB-KW"/>
</dbReference>
<dbReference type="Gene3D" id="3.30.40.10">
    <property type="entry name" value="Zinc/RING finger domain, C3HC4 (zinc finger)"/>
    <property type="match status" value="1"/>
</dbReference>
<comment type="caution">
    <text evidence="11">The sequence shown here is derived from an EMBL/GenBank/DDBJ whole genome shotgun (WGS) entry which is preliminary data.</text>
</comment>
<keyword evidence="2" id="KW-0479">Metal-binding</keyword>
<dbReference type="PROSITE" id="PS00018">
    <property type="entry name" value="EF_HAND_1"/>
    <property type="match status" value="1"/>
</dbReference>
<dbReference type="InterPro" id="IPR001965">
    <property type="entry name" value="Znf_PHD"/>
</dbReference>
<keyword evidence="12" id="KW-1185">Reference proteome</keyword>
<dbReference type="PROSITE" id="PS01359">
    <property type="entry name" value="ZF_PHD_1"/>
    <property type="match status" value="1"/>
</dbReference>
<evidence type="ECO:0000313" key="11">
    <source>
        <dbReference type="EMBL" id="GFR62202.1"/>
    </source>
</evidence>
<reference evidence="11 12" key="1">
    <citation type="journal article" date="2021" name="Elife">
        <title>Chloroplast acquisition without the gene transfer in kleptoplastic sea slugs, Plakobranchus ocellatus.</title>
        <authorList>
            <person name="Maeda T."/>
            <person name="Takahashi S."/>
            <person name="Yoshida T."/>
            <person name="Shimamura S."/>
            <person name="Takaki Y."/>
            <person name="Nagai Y."/>
            <person name="Toyoda A."/>
            <person name="Suzuki Y."/>
            <person name="Arimoto A."/>
            <person name="Ishii H."/>
            <person name="Satoh N."/>
            <person name="Nishiyama T."/>
            <person name="Hasebe M."/>
            <person name="Maruyama T."/>
            <person name="Minagawa J."/>
            <person name="Obokata J."/>
            <person name="Shigenobu S."/>
        </authorList>
    </citation>
    <scope>NUCLEOTIDE SEQUENCE [LARGE SCALE GENOMIC DNA]</scope>
</reference>
<organism evidence="11 12">
    <name type="scientific">Elysia marginata</name>
    <dbReference type="NCBI Taxonomy" id="1093978"/>
    <lineage>
        <taxon>Eukaryota</taxon>
        <taxon>Metazoa</taxon>
        <taxon>Spiralia</taxon>
        <taxon>Lophotrochozoa</taxon>
        <taxon>Mollusca</taxon>
        <taxon>Gastropoda</taxon>
        <taxon>Heterobranchia</taxon>
        <taxon>Euthyneura</taxon>
        <taxon>Panpulmonata</taxon>
        <taxon>Sacoglossa</taxon>
        <taxon>Placobranchoidea</taxon>
        <taxon>Plakobranchidae</taxon>
        <taxon>Elysia</taxon>
    </lineage>
</organism>
<dbReference type="InterPro" id="IPR019787">
    <property type="entry name" value="Znf_PHD-finger"/>
</dbReference>
<keyword evidence="5" id="KW-0862">Zinc</keyword>
<keyword evidence="3 7" id="KW-0863">Zinc-finger</keyword>
<evidence type="ECO:0000256" key="3">
    <source>
        <dbReference type="ARBA" id="ARBA00022771"/>
    </source>
</evidence>
<dbReference type="GO" id="GO:0046856">
    <property type="term" value="P:phosphatidylinositol dephosphorylation"/>
    <property type="evidence" value="ECO:0007669"/>
    <property type="project" value="InterPro"/>
</dbReference>
<dbReference type="PROSITE" id="PS50275">
    <property type="entry name" value="SAC"/>
    <property type="match status" value="1"/>
</dbReference>
<feature type="region of interest" description="Disordered" evidence="8">
    <location>
        <begin position="341"/>
        <end position="362"/>
    </location>
</feature>
<evidence type="ECO:0000259" key="9">
    <source>
        <dbReference type="PROSITE" id="PS50016"/>
    </source>
</evidence>
<evidence type="ECO:0000256" key="2">
    <source>
        <dbReference type="ARBA" id="ARBA00022723"/>
    </source>
</evidence>
<dbReference type="InterPro" id="IPR011011">
    <property type="entry name" value="Znf_FYVE_PHD"/>
</dbReference>
<feature type="region of interest" description="Disordered" evidence="8">
    <location>
        <begin position="932"/>
        <end position="986"/>
    </location>
</feature>
<dbReference type="EMBL" id="BMAT01010876">
    <property type="protein sequence ID" value="GFR62202.1"/>
    <property type="molecule type" value="Genomic_DNA"/>
</dbReference>
<dbReference type="InterPro" id="IPR018247">
    <property type="entry name" value="EF_Hand_1_Ca_BS"/>
</dbReference>
<keyword evidence="6" id="KW-0472">Membrane</keyword>
<proteinExistence type="predicted"/>
<evidence type="ECO:0000259" key="10">
    <source>
        <dbReference type="PROSITE" id="PS50275"/>
    </source>
</evidence>
<evidence type="ECO:0000256" key="5">
    <source>
        <dbReference type="ARBA" id="ARBA00022833"/>
    </source>
</evidence>
<comment type="subcellular location">
    <subcellularLocation>
        <location evidence="1">Endomembrane system</location>
    </subcellularLocation>
</comment>
<dbReference type="InterPro" id="IPR002013">
    <property type="entry name" value="SAC_dom"/>
</dbReference>
<dbReference type="AlphaFoldDB" id="A0AAV4EMF8"/>
<keyword evidence="4" id="KW-0378">Hydrolase</keyword>
<dbReference type="Pfam" id="PF02383">
    <property type="entry name" value="Syja_N"/>
    <property type="match status" value="1"/>
</dbReference>
<evidence type="ECO:0000256" key="4">
    <source>
        <dbReference type="ARBA" id="ARBA00022801"/>
    </source>
</evidence>
<dbReference type="PROSITE" id="PS50016">
    <property type="entry name" value="ZF_PHD_2"/>
    <property type="match status" value="1"/>
</dbReference>
<dbReference type="GO" id="GO:0012505">
    <property type="term" value="C:endomembrane system"/>
    <property type="evidence" value="ECO:0007669"/>
    <property type="project" value="UniProtKB-SubCell"/>
</dbReference>
<feature type="domain" description="PHD-type" evidence="9">
    <location>
        <begin position="4"/>
        <end position="62"/>
    </location>
</feature>
<gene>
    <name evidence="11" type="ORF">ElyMa_005449500</name>
</gene>
<accession>A0AAV4EMF8</accession>
<evidence type="ECO:0000313" key="12">
    <source>
        <dbReference type="Proteomes" id="UP000762676"/>
    </source>
</evidence>
<feature type="domain" description="SAC" evidence="10">
    <location>
        <begin position="265"/>
        <end position="737"/>
    </location>
</feature>
<dbReference type="PANTHER" id="PTHR45738">
    <property type="entry name" value="POLYPHOSPHOINOSITIDE PHOSPHATASE"/>
    <property type="match status" value="1"/>
</dbReference>
<dbReference type="PANTHER" id="PTHR45738:SF5">
    <property type="entry name" value="POLYPHOSPHOINOSITIDE PHOSPHATASE"/>
    <property type="match status" value="1"/>
</dbReference>
<evidence type="ECO:0000256" key="7">
    <source>
        <dbReference type="PROSITE-ProRule" id="PRU00146"/>
    </source>
</evidence>
<feature type="compositionally biased region" description="Low complexity" evidence="8">
    <location>
        <begin position="942"/>
        <end position="956"/>
    </location>
</feature>
<name>A0AAV4EMF8_9GAST</name>
<evidence type="ECO:0000256" key="8">
    <source>
        <dbReference type="SAM" id="MobiDB-lite"/>
    </source>
</evidence>
<sequence length="1144" mass="130145">MAPKFPCVACHKNVRNNQEAVQCDSCSRWQHRVCGTNISKTLYVELTQLEHFAWTCSWCSPNLEPEEEAEDESPVLIVGTEEILYDAMEEEAEDERPVQIVGMEERLSDAMPSFTIPMEVEEPSLVDETVMLYQRYYVVGSNKAETRFRVLKIDRTEPRELSIHDDKVEYSRTEIRSVLSMIDGGNKPKKGNIYAGLSKNISAFGIAGFVRFMEGYYMILITKRKKAAVIGPHTVYKIEDTSMVYIPNDSVRIIHQEESRYLKMFQNVDLSSNFYFSYSYDLTHTLQFNMAPLNDLGTKPASNQPQSQNTFTETDGMTFSDLKPDVFPNSVQTNKVFPQEQFDSGSKQEGQQKTEANAESSPNTVAMFDMREQEFAISDVTSIRITPTSAMDISVQRDRENQKASTVYGVKSAPNRKFVWNNHLLQPFENKVHADWILYIIHGFIGQSNVCVYGKSVYLTVLGRRSNQFAGTRFLKRGTNLEGYVANEVETEQIVQDTSVTFFNHGKVSSFVQHRGSVPLFWSQDIAKMVPKPPISLDQRDPYSSAAGMHFNQLLCRHGAPLIVLNLVKTKENKRHESILSEGFYSTVEYLNQFLPKQHNIQYIRFDMARVNKRKDADVMLRLNRIARYCMKQTGLFLSVQPSQASYLLKDPEMKSLLGQWGPTGCRQTGVVRTNCVDCLDRTNTAQFALGRSALAYQLYAMGVLQSTHLDFDTDCVKMLEELYEDHGDTLALQYGGSQLVHRIKGYRKIAPWTSHSRDIMQTLSRYYSNAFSDVEKQQAFNLFLGVFVPKEGEPNLWDLPTDYYLHNKPAMGREVLKNNYCQWWRSEVWNCLPLPQEEVSKSSVSSVEVQRLSQTDEHVNSFYEYYRPAELTSFDEMYQLYLSQVSWKHIPKNATDFSPFCVRHSAEQASDRSYPGFSIMSQFLPGALRAESNPNVSGKDSTSSVASFGSEGSSESSDDSDGEGGAHLSDGSSDSESDGNDENYVSFKDLLPSMKEVYNTEIVNPGIRDQKIYQRYVDIGRGHISRRDISFEVKETEKKARPTRLVSPSDGIRSLVQWHAPTPHLLRETSPSGESPKRLPPGIDIFPISAFKLDSSFFVEPPPVSRQARDLYTAYVQRGKHGAGPPLEIDRLAYIKYVNKKYL</sequence>
<dbReference type="SUPFAM" id="SSF57903">
    <property type="entry name" value="FYVE/PHD zinc finger"/>
    <property type="match status" value="1"/>
</dbReference>
<dbReference type="InterPro" id="IPR019786">
    <property type="entry name" value="Zinc_finger_PHD-type_CS"/>
</dbReference>
<dbReference type="SMART" id="SM00249">
    <property type="entry name" value="PHD"/>
    <property type="match status" value="1"/>
</dbReference>
<evidence type="ECO:0000256" key="6">
    <source>
        <dbReference type="ARBA" id="ARBA00023136"/>
    </source>
</evidence>
<protein>
    <submittedName>
        <fullName evidence="11">Polyphosphoinositide phosphatase-like</fullName>
    </submittedName>
</protein>
<dbReference type="Proteomes" id="UP000762676">
    <property type="component" value="Unassembled WGS sequence"/>
</dbReference>
<dbReference type="InterPro" id="IPR043573">
    <property type="entry name" value="Fig4-like"/>
</dbReference>
<evidence type="ECO:0000256" key="1">
    <source>
        <dbReference type="ARBA" id="ARBA00004308"/>
    </source>
</evidence>
<dbReference type="GO" id="GO:0043813">
    <property type="term" value="F:phosphatidylinositol-3,5-bisphosphate 5-phosphatase activity"/>
    <property type="evidence" value="ECO:0007669"/>
    <property type="project" value="InterPro"/>
</dbReference>